<dbReference type="PROSITE" id="PS50879">
    <property type="entry name" value="RNASE_H_1"/>
    <property type="match status" value="1"/>
</dbReference>
<keyword evidence="5" id="KW-1185">Reference proteome</keyword>
<dbReference type="PANTHER" id="PTHR10642">
    <property type="entry name" value="RIBONUCLEASE H1"/>
    <property type="match status" value="1"/>
</dbReference>
<dbReference type="InterPro" id="IPR036397">
    <property type="entry name" value="RNaseH_sf"/>
</dbReference>
<evidence type="ECO:0000256" key="2">
    <source>
        <dbReference type="SAM" id="MobiDB-lite"/>
    </source>
</evidence>
<dbReference type="CDD" id="cd09276">
    <property type="entry name" value="Rnase_HI_RT_non_LTR"/>
    <property type="match status" value="1"/>
</dbReference>
<dbReference type="Proteomes" id="UP001235939">
    <property type="component" value="Chromosome 07"/>
</dbReference>
<name>A0ABY6KL96_9ARAC</name>
<dbReference type="PANTHER" id="PTHR10642:SF25">
    <property type="entry name" value="RNASE H TYPE-1 DOMAIN-CONTAINING PROTEIN"/>
    <property type="match status" value="1"/>
</dbReference>
<evidence type="ECO:0000256" key="1">
    <source>
        <dbReference type="ARBA" id="ARBA00005300"/>
    </source>
</evidence>
<reference evidence="4 5" key="1">
    <citation type="submission" date="2022-01" db="EMBL/GenBank/DDBJ databases">
        <title>A chromosomal length assembly of Cordylochernes scorpioides.</title>
        <authorList>
            <person name="Zeh D."/>
            <person name="Zeh J."/>
        </authorList>
    </citation>
    <scope>NUCLEOTIDE SEQUENCE [LARGE SCALE GENOMIC DNA]</scope>
    <source>
        <strain evidence="4">IN4F17</strain>
        <tissue evidence="4">Whole Body</tissue>
    </source>
</reference>
<dbReference type="EMBL" id="CP092869">
    <property type="protein sequence ID" value="UYV69636.1"/>
    <property type="molecule type" value="Genomic_DNA"/>
</dbReference>
<dbReference type="Gene3D" id="3.30.420.10">
    <property type="entry name" value="Ribonuclease H-like superfamily/Ribonuclease H"/>
    <property type="match status" value="1"/>
</dbReference>
<evidence type="ECO:0000313" key="4">
    <source>
        <dbReference type="EMBL" id="UYV69636.1"/>
    </source>
</evidence>
<comment type="similarity">
    <text evidence="1">Belongs to the RNase H family.</text>
</comment>
<feature type="region of interest" description="Disordered" evidence="2">
    <location>
        <begin position="133"/>
        <end position="153"/>
    </location>
</feature>
<dbReference type="InterPro" id="IPR002156">
    <property type="entry name" value="RNaseH_domain"/>
</dbReference>
<evidence type="ECO:0000313" key="5">
    <source>
        <dbReference type="Proteomes" id="UP001235939"/>
    </source>
</evidence>
<protein>
    <recommendedName>
        <fullName evidence="3">RNase H type-1 domain-containing protein</fullName>
    </recommendedName>
</protein>
<dbReference type="InterPro" id="IPR012337">
    <property type="entry name" value="RNaseH-like_sf"/>
</dbReference>
<dbReference type="InterPro" id="IPR050092">
    <property type="entry name" value="RNase_H"/>
</dbReference>
<dbReference type="SUPFAM" id="SSF53098">
    <property type="entry name" value="Ribonuclease H-like"/>
    <property type="match status" value="1"/>
</dbReference>
<accession>A0ABY6KL96</accession>
<sequence>MEKSRLNSFGSSMKLLDSIILSTLLYSAPIWANEKNKILDQIQNNYLRRVGSELTAILQALKLVEKNETKNIIIYTDSKAAIFTIKNCYYSQDRLLKNIAADINKLIKNTKISLQWIPSHVGVPGNEEADRLAKEGAAGHPDVRDLPFSKGSY</sequence>
<evidence type="ECO:0000259" key="3">
    <source>
        <dbReference type="PROSITE" id="PS50879"/>
    </source>
</evidence>
<organism evidence="4 5">
    <name type="scientific">Cordylochernes scorpioides</name>
    <dbReference type="NCBI Taxonomy" id="51811"/>
    <lineage>
        <taxon>Eukaryota</taxon>
        <taxon>Metazoa</taxon>
        <taxon>Ecdysozoa</taxon>
        <taxon>Arthropoda</taxon>
        <taxon>Chelicerata</taxon>
        <taxon>Arachnida</taxon>
        <taxon>Pseudoscorpiones</taxon>
        <taxon>Cheliferoidea</taxon>
        <taxon>Chernetidae</taxon>
        <taxon>Cordylochernes</taxon>
    </lineage>
</organism>
<proteinExistence type="inferred from homology"/>
<dbReference type="Pfam" id="PF00075">
    <property type="entry name" value="RNase_H"/>
    <property type="match status" value="1"/>
</dbReference>
<gene>
    <name evidence="4" type="ORF">LAZ67_7000076</name>
</gene>
<feature type="domain" description="RNase H type-1" evidence="3">
    <location>
        <begin position="15"/>
        <end position="138"/>
    </location>
</feature>